<feature type="repeat" description="ANK" evidence="3">
    <location>
        <begin position="199"/>
        <end position="231"/>
    </location>
</feature>
<dbReference type="PROSITE" id="PS50297">
    <property type="entry name" value="ANK_REP_REGION"/>
    <property type="match status" value="3"/>
</dbReference>
<evidence type="ECO:0000256" key="3">
    <source>
        <dbReference type="PROSITE-ProRule" id="PRU00023"/>
    </source>
</evidence>
<keyword evidence="1" id="KW-0677">Repeat</keyword>
<feature type="transmembrane region" description="Helical" evidence="4">
    <location>
        <begin position="72"/>
        <end position="105"/>
    </location>
</feature>
<protein>
    <submittedName>
        <fullName evidence="5">Uncharacterized protein</fullName>
    </submittedName>
</protein>
<keyword evidence="6" id="KW-1185">Reference proteome</keyword>
<dbReference type="Proteomes" id="UP000256763">
    <property type="component" value="Unassembled WGS sequence"/>
</dbReference>
<proteinExistence type="predicted"/>
<dbReference type="InterPro" id="IPR002110">
    <property type="entry name" value="Ankyrin_rpt"/>
</dbReference>
<comment type="caution">
    <text evidence="5">The sequence shown here is derived from an EMBL/GenBank/DDBJ whole genome shotgun (WGS) entry which is preliminary data.</text>
</comment>
<evidence type="ECO:0000256" key="4">
    <source>
        <dbReference type="SAM" id="Phobius"/>
    </source>
</evidence>
<accession>A0A3E0X0C8</accession>
<dbReference type="EMBL" id="NFZW01000002">
    <property type="protein sequence ID" value="RFA38872.1"/>
    <property type="molecule type" value="Genomic_DNA"/>
</dbReference>
<dbReference type="SUPFAM" id="SSF48403">
    <property type="entry name" value="Ankyrin repeat"/>
    <property type="match status" value="1"/>
</dbReference>
<reference evidence="6" key="1">
    <citation type="submission" date="2017-05" db="EMBL/GenBank/DDBJ databases">
        <authorList>
            <person name="Sharma S."/>
            <person name="Sidhu C."/>
            <person name="Pinnaka A.K."/>
        </authorList>
    </citation>
    <scope>NUCLEOTIDE SEQUENCE [LARGE SCALE GENOMIC DNA]</scope>
    <source>
        <strain evidence="6">AK93</strain>
    </source>
</reference>
<dbReference type="PANTHER" id="PTHR24198">
    <property type="entry name" value="ANKYRIN REPEAT AND PROTEIN KINASE DOMAIN-CONTAINING PROTEIN"/>
    <property type="match status" value="1"/>
</dbReference>
<dbReference type="Pfam" id="PF00023">
    <property type="entry name" value="Ank"/>
    <property type="match status" value="1"/>
</dbReference>
<organism evidence="5 6">
    <name type="scientific">Alkalilimnicola ehrlichii</name>
    <dbReference type="NCBI Taxonomy" id="351052"/>
    <lineage>
        <taxon>Bacteria</taxon>
        <taxon>Pseudomonadati</taxon>
        <taxon>Pseudomonadota</taxon>
        <taxon>Gammaproteobacteria</taxon>
        <taxon>Chromatiales</taxon>
        <taxon>Ectothiorhodospiraceae</taxon>
        <taxon>Alkalilimnicola</taxon>
    </lineage>
</organism>
<feature type="repeat" description="ANK" evidence="3">
    <location>
        <begin position="265"/>
        <end position="297"/>
    </location>
</feature>
<dbReference type="Pfam" id="PF12796">
    <property type="entry name" value="Ank_2"/>
    <property type="match status" value="1"/>
</dbReference>
<dbReference type="SMART" id="SM00248">
    <property type="entry name" value="ANK"/>
    <property type="match status" value="6"/>
</dbReference>
<evidence type="ECO:0000313" key="5">
    <source>
        <dbReference type="EMBL" id="RFA38872.1"/>
    </source>
</evidence>
<evidence type="ECO:0000256" key="2">
    <source>
        <dbReference type="ARBA" id="ARBA00023043"/>
    </source>
</evidence>
<gene>
    <name evidence="5" type="ORF">CAL65_02935</name>
</gene>
<dbReference type="Gene3D" id="1.25.40.20">
    <property type="entry name" value="Ankyrin repeat-containing domain"/>
    <property type="match status" value="1"/>
</dbReference>
<dbReference type="InterPro" id="IPR036770">
    <property type="entry name" value="Ankyrin_rpt-contain_sf"/>
</dbReference>
<dbReference type="AlphaFoldDB" id="A0A3E0X0C8"/>
<dbReference type="PANTHER" id="PTHR24198:SF165">
    <property type="entry name" value="ANKYRIN REPEAT-CONTAINING PROTEIN-RELATED"/>
    <property type="match status" value="1"/>
</dbReference>
<keyword evidence="4" id="KW-0472">Membrane</keyword>
<evidence type="ECO:0000256" key="1">
    <source>
        <dbReference type="ARBA" id="ARBA00022737"/>
    </source>
</evidence>
<evidence type="ECO:0000313" key="6">
    <source>
        <dbReference type="Proteomes" id="UP000256763"/>
    </source>
</evidence>
<dbReference type="OrthoDB" id="307920at2"/>
<name>A0A3E0X0C8_9GAMM</name>
<feature type="transmembrane region" description="Helical" evidence="4">
    <location>
        <begin position="33"/>
        <end position="51"/>
    </location>
</feature>
<keyword evidence="4" id="KW-1133">Transmembrane helix</keyword>
<dbReference type="PRINTS" id="PR01415">
    <property type="entry name" value="ANKYRIN"/>
</dbReference>
<feature type="repeat" description="ANK" evidence="3">
    <location>
        <begin position="232"/>
        <end position="264"/>
    </location>
</feature>
<sequence>MAVAFCRRARCARCRVFHGRRSRQRSRARGSESTMNIFLIVVSAGALFYTLRRYRKQQHLHRTNRWKKVRDLAWIGALVGCIGFLITGELIALLGAFLFVVLGVGAAHLAQRQDEEVLRAAQAEAEALAASMPGVPPLVVATKRRDYLKMGMLIAAGADLDAWGPDGLNPFAICARQADLQGLRTLLLGDANPDQPVRDGLTALMEAAREDLAAMARILLDAGADPDRGGPRGETALGMAAQEGAFEVAKLLLERGAAPNLPSRDGYMPLMRAADGGHHRVVELLLARGAEVDYKVGEGEVSALMLAVEGGHDQVVELLLKAAETQQVQFTRVPELIDMAEEKGFLAIADQLRLIPEELLYSAPEEEEEMPLEMMNGQGLPKV</sequence>
<keyword evidence="4" id="KW-0812">Transmembrane</keyword>
<keyword evidence="2 3" id="KW-0040">ANK repeat</keyword>
<dbReference type="PROSITE" id="PS50088">
    <property type="entry name" value="ANK_REPEAT"/>
    <property type="match status" value="3"/>
</dbReference>